<keyword evidence="3" id="KW-1185">Reference proteome</keyword>
<evidence type="ECO:0000256" key="1">
    <source>
        <dbReference type="SAM" id="MobiDB-lite"/>
    </source>
</evidence>
<evidence type="ECO:0000313" key="2">
    <source>
        <dbReference type="EMBL" id="GER40516.1"/>
    </source>
</evidence>
<protein>
    <submittedName>
        <fullName evidence="2">Molybdenum cofactor biosynthesis protein B</fullName>
    </submittedName>
</protein>
<feature type="region of interest" description="Disordered" evidence="1">
    <location>
        <begin position="1"/>
        <end position="40"/>
    </location>
</feature>
<dbReference type="AlphaFoldDB" id="A0A5A7Q6F0"/>
<gene>
    <name evidence="2" type="ORF">STAS_17200</name>
</gene>
<accession>A0A5A7Q6F0</accession>
<proteinExistence type="predicted"/>
<evidence type="ECO:0000313" key="3">
    <source>
        <dbReference type="Proteomes" id="UP000325081"/>
    </source>
</evidence>
<dbReference type="Proteomes" id="UP000325081">
    <property type="component" value="Unassembled WGS sequence"/>
</dbReference>
<reference evidence="3" key="1">
    <citation type="journal article" date="2019" name="Curr. Biol.">
        <title>Genome Sequence of Striga asiatica Provides Insight into the Evolution of Plant Parasitism.</title>
        <authorList>
            <person name="Yoshida S."/>
            <person name="Kim S."/>
            <person name="Wafula E.K."/>
            <person name="Tanskanen J."/>
            <person name="Kim Y.M."/>
            <person name="Honaas L."/>
            <person name="Yang Z."/>
            <person name="Spallek T."/>
            <person name="Conn C.E."/>
            <person name="Ichihashi Y."/>
            <person name="Cheong K."/>
            <person name="Cui S."/>
            <person name="Der J.P."/>
            <person name="Gundlach H."/>
            <person name="Jiao Y."/>
            <person name="Hori C."/>
            <person name="Ishida J.K."/>
            <person name="Kasahara H."/>
            <person name="Kiba T."/>
            <person name="Kim M.S."/>
            <person name="Koo N."/>
            <person name="Laohavisit A."/>
            <person name="Lee Y.H."/>
            <person name="Lumba S."/>
            <person name="McCourt P."/>
            <person name="Mortimer J.C."/>
            <person name="Mutuku J.M."/>
            <person name="Nomura T."/>
            <person name="Sasaki-Sekimoto Y."/>
            <person name="Seto Y."/>
            <person name="Wang Y."/>
            <person name="Wakatake T."/>
            <person name="Sakakibara H."/>
            <person name="Demura T."/>
            <person name="Yamaguchi S."/>
            <person name="Yoneyama K."/>
            <person name="Manabe R.I."/>
            <person name="Nelson D.C."/>
            <person name="Schulman A.H."/>
            <person name="Timko M.P."/>
            <person name="dePamphilis C.W."/>
            <person name="Choi D."/>
            <person name="Shirasu K."/>
        </authorList>
    </citation>
    <scope>NUCLEOTIDE SEQUENCE [LARGE SCALE GENOMIC DNA]</scope>
    <source>
        <strain evidence="3">cv. UVA1</strain>
    </source>
</reference>
<dbReference type="EMBL" id="BKCP01005916">
    <property type="protein sequence ID" value="GER40516.1"/>
    <property type="molecule type" value="Genomic_DNA"/>
</dbReference>
<name>A0A5A7Q6F0_STRAF</name>
<sequence>MYASGSRRCSADGGDELRPQRGSSGRRADDAPDGMTTIQRRSVAGLGGRAMVCGVERLGGALKTGGGRSEVAHLTGSNRSPCFFPRRKNKKAFAILTVTPTRPHAQSTLERSRYGERIFYELEFLSYLGFLAPCFYVNRK</sequence>
<comment type="caution">
    <text evidence="2">The sequence shown here is derived from an EMBL/GenBank/DDBJ whole genome shotgun (WGS) entry which is preliminary data.</text>
</comment>
<organism evidence="2 3">
    <name type="scientific">Striga asiatica</name>
    <name type="common">Asiatic witchweed</name>
    <name type="synonym">Buchnera asiatica</name>
    <dbReference type="NCBI Taxonomy" id="4170"/>
    <lineage>
        <taxon>Eukaryota</taxon>
        <taxon>Viridiplantae</taxon>
        <taxon>Streptophyta</taxon>
        <taxon>Embryophyta</taxon>
        <taxon>Tracheophyta</taxon>
        <taxon>Spermatophyta</taxon>
        <taxon>Magnoliopsida</taxon>
        <taxon>eudicotyledons</taxon>
        <taxon>Gunneridae</taxon>
        <taxon>Pentapetalae</taxon>
        <taxon>asterids</taxon>
        <taxon>lamiids</taxon>
        <taxon>Lamiales</taxon>
        <taxon>Orobanchaceae</taxon>
        <taxon>Buchnereae</taxon>
        <taxon>Striga</taxon>
    </lineage>
</organism>